<comment type="subunit">
    <text evidence="9">Homodimer. Forms both dimers and octamers; a tightly-associated dimer and a ring-like octamer.</text>
</comment>
<keyword evidence="2" id="KW-0049">Antioxidant</keyword>
<comment type="caution">
    <text evidence="17">The sequence shown here is derived from an EMBL/GenBank/DDBJ whole genome shotgun (WGS) entry which is preliminary data.</text>
</comment>
<dbReference type="InterPro" id="IPR000866">
    <property type="entry name" value="AhpC/TSA"/>
</dbReference>
<evidence type="ECO:0000313" key="18">
    <source>
        <dbReference type="Proteomes" id="UP000193622"/>
    </source>
</evidence>
<dbReference type="Proteomes" id="UP001084650">
    <property type="component" value="Unassembled WGS sequence"/>
</dbReference>
<dbReference type="EMBL" id="LQPC01000027">
    <property type="protein sequence ID" value="ORV89061.1"/>
    <property type="molecule type" value="Genomic_DNA"/>
</dbReference>
<evidence type="ECO:0000256" key="13">
    <source>
        <dbReference type="ARBA" id="ARBA00083736"/>
    </source>
</evidence>
<evidence type="ECO:0000256" key="11">
    <source>
        <dbReference type="ARBA" id="ARBA00068979"/>
    </source>
</evidence>
<dbReference type="FunFam" id="3.40.30.10:FF:000118">
    <property type="entry name" value="Peroxiredoxin AhpE"/>
    <property type="match status" value="1"/>
</dbReference>
<evidence type="ECO:0000256" key="8">
    <source>
        <dbReference type="ARBA" id="ARBA00060973"/>
    </source>
</evidence>
<keyword evidence="19" id="KW-1185">Reference proteome</keyword>
<evidence type="ECO:0000256" key="14">
    <source>
        <dbReference type="PIRSR" id="PIRSR000239-1"/>
    </source>
</evidence>
<accession>A0A1X1WR11</accession>
<dbReference type="AlphaFoldDB" id="A0A1X1WR11"/>
<sequence>MTISVGDQAPDFTLKDQNNQPVSLSGFRGIKSVVLVFFPLAFTGICQRELDEIRDKIGEFVNDETATLTISVGPSPTHKVWAAQREYTFPVLSDFWPHGAVSQAYGVFNDASGFANRGTFVVDRSGVVRFAECKEPGEARDQAAWTSALTALRN</sequence>
<gene>
    <name evidence="17" type="ORF">AWC12_10580</name>
    <name evidence="16" type="ORF">OY187_07740</name>
</gene>
<evidence type="ECO:0000256" key="5">
    <source>
        <dbReference type="ARBA" id="ARBA00032824"/>
    </source>
</evidence>
<keyword evidence="4" id="KW-0676">Redox-active center</keyword>
<proteinExistence type="inferred from homology"/>
<name>A0A1X1WR11_MYCIR</name>
<dbReference type="EMBL" id="JAPQYE010000003">
    <property type="protein sequence ID" value="MCZ0727935.1"/>
    <property type="molecule type" value="Genomic_DNA"/>
</dbReference>
<dbReference type="InterPro" id="IPR024706">
    <property type="entry name" value="Peroxiredoxin_AhpC-typ"/>
</dbReference>
<feature type="active site" description="Cysteine sulfenic acid (-SOH) intermediate; for peroxidase activity" evidence="14">
    <location>
        <position position="46"/>
    </location>
</feature>
<comment type="catalytic activity">
    <reaction evidence="6">
        <text>[mycoredoxin]-L-dithiol + a hydroperoxide = [mycoredoxin]-L-disulfide + an alcohol + H2O</text>
        <dbReference type="Rhea" id="RHEA:62640"/>
        <dbReference type="Rhea" id="RHEA-COMP:16137"/>
        <dbReference type="Rhea" id="RHEA-COMP:16138"/>
        <dbReference type="ChEBI" id="CHEBI:15377"/>
        <dbReference type="ChEBI" id="CHEBI:29950"/>
        <dbReference type="ChEBI" id="CHEBI:30879"/>
        <dbReference type="ChEBI" id="CHEBI:35924"/>
        <dbReference type="ChEBI" id="CHEBI:50058"/>
        <dbReference type="EC" id="1.11.1.29"/>
    </reaction>
</comment>
<dbReference type="GO" id="GO:0004601">
    <property type="term" value="F:peroxidase activity"/>
    <property type="evidence" value="ECO:0007669"/>
    <property type="project" value="UniProtKB-KW"/>
</dbReference>
<dbReference type="RefSeq" id="WP_024445367.1">
    <property type="nucleotide sequence ID" value="NZ_JAPQYE010000003.1"/>
</dbReference>
<dbReference type="PROSITE" id="PS51352">
    <property type="entry name" value="THIOREDOXIN_2"/>
    <property type="match status" value="1"/>
</dbReference>
<evidence type="ECO:0000313" key="17">
    <source>
        <dbReference type="EMBL" id="ORV89061.1"/>
    </source>
</evidence>
<evidence type="ECO:0000256" key="3">
    <source>
        <dbReference type="ARBA" id="ARBA00023002"/>
    </source>
</evidence>
<comment type="similarity">
    <text evidence="8">Belongs to the peroxiredoxin family. AhpE subfamily.</text>
</comment>
<evidence type="ECO:0000313" key="16">
    <source>
        <dbReference type="EMBL" id="MCZ0727935.1"/>
    </source>
</evidence>
<evidence type="ECO:0000256" key="6">
    <source>
        <dbReference type="ARBA" id="ARBA00052774"/>
    </source>
</evidence>
<evidence type="ECO:0000256" key="12">
    <source>
        <dbReference type="ARBA" id="ARBA00082991"/>
    </source>
</evidence>
<keyword evidence="1" id="KW-0575">Peroxidase</keyword>
<dbReference type="CDD" id="cd03018">
    <property type="entry name" value="PRX_AhpE_like"/>
    <property type="match status" value="1"/>
</dbReference>
<dbReference type="Proteomes" id="UP000193622">
    <property type="component" value="Unassembled WGS sequence"/>
</dbReference>
<evidence type="ECO:0000259" key="15">
    <source>
        <dbReference type="PROSITE" id="PS51352"/>
    </source>
</evidence>
<evidence type="ECO:0000256" key="9">
    <source>
        <dbReference type="ARBA" id="ARBA00065226"/>
    </source>
</evidence>
<evidence type="ECO:0000313" key="19">
    <source>
        <dbReference type="Proteomes" id="UP001084650"/>
    </source>
</evidence>
<dbReference type="InterPro" id="IPR013766">
    <property type="entry name" value="Thioredoxin_domain"/>
</dbReference>
<dbReference type="EC" id="1.11.1.29" evidence="10"/>
<dbReference type="Pfam" id="PF00578">
    <property type="entry name" value="AhpC-TSA"/>
    <property type="match status" value="1"/>
</dbReference>
<dbReference type="InterPro" id="IPR050455">
    <property type="entry name" value="Tpx_Peroxidase_subfamily"/>
</dbReference>
<feature type="domain" description="Thioredoxin" evidence="15">
    <location>
        <begin position="3"/>
        <end position="154"/>
    </location>
</feature>
<dbReference type="InterPro" id="IPR036249">
    <property type="entry name" value="Thioredoxin-like_sf"/>
</dbReference>
<organism evidence="17 18">
    <name type="scientific">Mycolicibacterium iranicum</name>
    <name type="common">Mycobacterium iranicum</name>
    <dbReference type="NCBI Taxonomy" id="912594"/>
    <lineage>
        <taxon>Bacteria</taxon>
        <taxon>Bacillati</taxon>
        <taxon>Actinomycetota</taxon>
        <taxon>Actinomycetes</taxon>
        <taxon>Mycobacteriales</taxon>
        <taxon>Mycobacteriaceae</taxon>
        <taxon>Mycolicibacterium</taxon>
    </lineage>
</organism>
<reference evidence="16" key="2">
    <citation type="submission" date="2022-12" db="EMBL/GenBank/DDBJ databases">
        <title>Whole genome sequence of Mycolicibacterium iranicum strain SBH312.</title>
        <authorList>
            <person name="Jani J."/>
            <person name="Arifin Mustapha Z."/>
            <person name="Ahmed K."/>
            <person name="Kai Ling C."/>
        </authorList>
    </citation>
    <scope>NUCLEOTIDE SEQUENCE</scope>
    <source>
        <strain evidence="16">SBH312</strain>
    </source>
</reference>
<dbReference type="PIRSF" id="PIRSF000239">
    <property type="entry name" value="AHPC"/>
    <property type="match status" value="1"/>
</dbReference>
<evidence type="ECO:0000256" key="7">
    <source>
        <dbReference type="ARBA" id="ARBA00056930"/>
    </source>
</evidence>
<dbReference type="PANTHER" id="PTHR43110:SF1">
    <property type="entry name" value="THIOL PEROXIDASE"/>
    <property type="match status" value="1"/>
</dbReference>
<evidence type="ECO:0000256" key="10">
    <source>
        <dbReference type="ARBA" id="ARBA00067009"/>
    </source>
</evidence>
<evidence type="ECO:0000256" key="1">
    <source>
        <dbReference type="ARBA" id="ARBA00022559"/>
    </source>
</evidence>
<dbReference type="PANTHER" id="PTHR43110">
    <property type="entry name" value="THIOL PEROXIDASE"/>
    <property type="match status" value="1"/>
</dbReference>
<evidence type="ECO:0000256" key="2">
    <source>
        <dbReference type="ARBA" id="ARBA00022862"/>
    </source>
</evidence>
<evidence type="ECO:0000256" key="4">
    <source>
        <dbReference type="ARBA" id="ARBA00023284"/>
    </source>
</evidence>
<keyword evidence="3" id="KW-0560">Oxidoreductase</keyword>
<reference evidence="17 18" key="1">
    <citation type="submission" date="2016-01" db="EMBL/GenBank/DDBJ databases">
        <title>The new phylogeny of the genus Mycobacterium.</title>
        <authorList>
            <person name="Tarcisio F."/>
            <person name="Conor M."/>
            <person name="Antonella G."/>
            <person name="Elisabetta G."/>
            <person name="Giulia F.S."/>
            <person name="Sara T."/>
            <person name="Anna F."/>
            <person name="Clotilde B."/>
            <person name="Roberto B."/>
            <person name="Veronica D.S."/>
            <person name="Fabio R."/>
            <person name="Monica P."/>
            <person name="Olivier J."/>
            <person name="Enrico T."/>
            <person name="Nicola S."/>
        </authorList>
    </citation>
    <scope>NUCLEOTIDE SEQUENCE [LARGE SCALE GENOMIC DNA]</scope>
    <source>
        <strain evidence="17 18">DSM 45541</strain>
    </source>
</reference>
<dbReference type="SUPFAM" id="SSF52833">
    <property type="entry name" value="Thioredoxin-like"/>
    <property type="match status" value="1"/>
</dbReference>
<dbReference type="Gene3D" id="3.40.30.10">
    <property type="entry name" value="Glutaredoxin"/>
    <property type="match status" value="1"/>
</dbReference>
<protein>
    <recommendedName>
        <fullName evidence="11">Alkyl hydroperoxide reductase E</fullName>
        <ecNumber evidence="10">1.11.1.29</ecNumber>
    </recommendedName>
    <alternativeName>
        <fullName evidence="12">Mycoredoxin-dependent peroxiredoxin</fullName>
    </alternativeName>
    <alternativeName>
        <fullName evidence="13">Peroxiredoxin AhpE</fullName>
    </alternativeName>
    <alternativeName>
        <fullName evidence="5">Thioredoxin peroxidase</fullName>
    </alternativeName>
</protein>
<comment type="function">
    <text evidence="7">Thiol-specific peroxidase that catalyzes the reduction of hydrogen peroxide and organic hydroperoxides to water and alcohols, respectively. Plays a role in cell protection against oxidative stress by detoxifying peroxides. May represent an important antioxidant defense against cytotoxic peroxides, especially peroxynitrite, which can be formed by activated macrophages during infection.</text>
</comment>